<protein>
    <submittedName>
        <fullName evidence="2">Uncharacterized protein</fullName>
    </submittedName>
</protein>
<dbReference type="AlphaFoldDB" id="A0A1Y2BUZ0"/>
<feature type="compositionally biased region" description="Polar residues" evidence="1">
    <location>
        <begin position="45"/>
        <end position="61"/>
    </location>
</feature>
<sequence>MTSFQPAAQISTSSSQLLSTEQKQQVYPNLITDFQPPKVKKHTTNSKTSRPAEPFSTSNGPNWAAVVATPVPTPVPPQKANHRWNEAEVGGLLGCVKDEWEAVFSKAQVQMATWNAMLEKIYATVNKENDKSEEDQDVPPTLTGESYKSKWRALLGPVAAFAKTVKGKEGSGSATVPNPAYYDEITSVLGNSSAVKGPYKVLEPKSDTPMTAFAETYNNDAAMNLFAKSLIGESCGSDMLGESDDVMVGDTQHVTNEMDEEAMVQEEKGEKISMAKKKKMKNVVESGDVGKKRKADKPVSGENSGKMAKRKESAAKELERIKDAEPEELPVKQTCKPAKNKKEAASRAGAASLAIQKESQATNMELLRQHGLDQDEKRKELDQSRKDTATHASRENAKFLALLNAIAPPKPPLDG</sequence>
<proteinExistence type="predicted"/>
<comment type="caution">
    <text evidence="2">The sequence shown here is derived from an EMBL/GenBank/DDBJ whole genome shotgun (WGS) entry which is preliminary data.</text>
</comment>
<organism evidence="2 3">
    <name type="scientific">Rhizoclosmatium globosum</name>
    <dbReference type="NCBI Taxonomy" id="329046"/>
    <lineage>
        <taxon>Eukaryota</taxon>
        <taxon>Fungi</taxon>
        <taxon>Fungi incertae sedis</taxon>
        <taxon>Chytridiomycota</taxon>
        <taxon>Chytridiomycota incertae sedis</taxon>
        <taxon>Chytridiomycetes</taxon>
        <taxon>Chytridiales</taxon>
        <taxon>Chytriomycetaceae</taxon>
        <taxon>Rhizoclosmatium</taxon>
    </lineage>
</organism>
<dbReference type="EMBL" id="MCGO01000043">
    <property type="protein sequence ID" value="ORY38598.1"/>
    <property type="molecule type" value="Genomic_DNA"/>
</dbReference>
<feature type="compositionally biased region" description="Low complexity" evidence="1">
    <location>
        <begin position="9"/>
        <end position="25"/>
    </location>
</feature>
<accession>A0A1Y2BUZ0</accession>
<keyword evidence="3" id="KW-1185">Reference proteome</keyword>
<evidence type="ECO:0000313" key="3">
    <source>
        <dbReference type="Proteomes" id="UP000193642"/>
    </source>
</evidence>
<gene>
    <name evidence="2" type="ORF">BCR33DRAFT_788828</name>
</gene>
<feature type="compositionally biased region" description="Basic and acidic residues" evidence="1">
    <location>
        <begin position="310"/>
        <end position="324"/>
    </location>
</feature>
<evidence type="ECO:0000313" key="2">
    <source>
        <dbReference type="EMBL" id="ORY38598.1"/>
    </source>
</evidence>
<dbReference type="OrthoDB" id="2168233at2759"/>
<feature type="compositionally biased region" description="Basic and acidic residues" evidence="1">
    <location>
        <begin position="367"/>
        <end position="397"/>
    </location>
</feature>
<feature type="region of interest" description="Disordered" evidence="1">
    <location>
        <begin position="1"/>
        <end position="61"/>
    </location>
</feature>
<dbReference type="Proteomes" id="UP000193642">
    <property type="component" value="Unassembled WGS sequence"/>
</dbReference>
<reference evidence="2 3" key="1">
    <citation type="submission" date="2016-07" db="EMBL/GenBank/DDBJ databases">
        <title>Pervasive Adenine N6-methylation of Active Genes in Fungi.</title>
        <authorList>
            <consortium name="DOE Joint Genome Institute"/>
            <person name="Mondo S.J."/>
            <person name="Dannebaum R.O."/>
            <person name="Kuo R.C."/>
            <person name="Labutti K."/>
            <person name="Haridas S."/>
            <person name="Kuo A."/>
            <person name="Salamov A."/>
            <person name="Ahrendt S.R."/>
            <person name="Lipzen A."/>
            <person name="Sullivan W."/>
            <person name="Andreopoulos W.B."/>
            <person name="Clum A."/>
            <person name="Lindquist E."/>
            <person name="Daum C."/>
            <person name="Ramamoorthy G.K."/>
            <person name="Gryganskyi A."/>
            <person name="Culley D."/>
            <person name="Magnuson J.K."/>
            <person name="James T.Y."/>
            <person name="O'Malley M.A."/>
            <person name="Stajich J.E."/>
            <person name="Spatafora J.W."/>
            <person name="Visel A."/>
            <person name="Grigoriev I.V."/>
        </authorList>
    </citation>
    <scope>NUCLEOTIDE SEQUENCE [LARGE SCALE GENOMIC DNA]</scope>
    <source>
        <strain evidence="2 3">JEL800</strain>
    </source>
</reference>
<feature type="region of interest" description="Disordered" evidence="1">
    <location>
        <begin position="261"/>
        <end position="415"/>
    </location>
</feature>
<evidence type="ECO:0000256" key="1">
    <source>
        <dbReference type="SAM" id="MobiDB-lite"/>
    </source>
</evidence>
<name>A0A1Y2BUZ0_9FUNG</name>